<reference evidence="1 2" key="1">
    <citation type="submission" date="2014-06" db="EMBL/GenBank/DDBJ databases">
        <authorList>
            <person name="Swart Estienne"/>
        </authorList>
    </citation>
    <scope>NUCLEOTIDE SEQUENCE [LARGE SCALE GENOMIC DNA]</scope>
    <source>
        <strain evidence="1 2">130c</strain>
    </source>
</reference>
<keyword evidence="2" id="KW-1185">Reference proteome</keyword>
<accession>A0A078B1I6</accession>
<evidence type="ECO:0000313" key="2">
    <source>
        <dbReference type="Proteomes" id="UP000039865"/>
    </source>
</evidence>
<gene>
    <name evidence="1" type="primary">Contig4880.g5216</name>
    <name evidence="1" type="ORF">STYLEM_17546</name>
</gene>
<sequence>MSQGGYSIQNQTNFIDIEYDPQVYVINAKKVNIAVRLGSLGKINKIINDSDISRYVRPQFMYDMNDDTDSFKKKSDINNYYCPQLDSFEIYGQESSVRSKQLLFVLQKCSSVAINPTIECEQNPKLFSQMIPHIYADVAIMTEYFNSKDFTEDRPFKKYFNQQRKYLVEDSKQLNSYSVKLNTVSIFDKLISFFCLRLFQDLFQMWVGSLVQQI</sequence>
<dbReference type="EMBL" id="CCKQ01016556">
    <property type="protein sequence ID" value="CDW88425.1"/>
    <property type="molecule type" value="Genomic_DNA"/>
</dbReference>
<dbReference type="AlphaFoldDB" id="A0A078B1I6"/>
<name>A0A078B1I6_STYLE</name>
<dbReference type="InParanoid" id="A0A078B1I6"/>
<proteinExistence type="predicted"/>
<organism evidence="1 2">
    <name type="scientific">Stylonychia lemnae</name>
    <name type="common">Ciliate</name>
    <dbReference type="NCBI Taxonomy" id="5949"/>
    <lineage>
        <taxon>Eukaryota</taxon>
        <taxon>Sar</taxon>
        <taxon>Alveolata</taxon>
        <taxon>Ciliophora</taxon>
        <taxon>Intramacronucleata</taxon>
        <taxon>Spirotrichea</taxon>
        <taxon>Stichotrichia</taxon>
        <taxon>Sporadotrichida</taxon>
        <taxon>Oxytrichidae</taxon>
        <taxon>Stylonychinae</taxon>
        <taxon>Stylonychia</taxon>
    </lineage>
</organism>
<protein>
    <submittedName>
        <fullName evidence="1">Uncharacterized protein</fullName>
    </submittedName>
</protein>
<dbReference type="Proteomes" id="UP000039865">
    <property type="component" value="Unassembled WGS sequence"/>
</dbReference>
<evidence type="ECO:0000313" key="1">
    <source>
        <dbReference type="EMBL" id="CDW88425.1"/>
    </source>
</evidence>